<accession>A0AAD8FHJ0</accession>
<dbReference type="Proteomes" id="UP001233172">
    <property type="component" value="Unassembled WGS sequence"/>
</dbReference>
<organism evidence="1 2">
    <name type="scientific">Biomphalaria pfeifferi</name>
    <name type="common">Bloodfluke planorb</name>
    <name type="synonym">Freshwater snail</name>
    <dbReference type="NCBI Taxonomy" id="112525"/>
    <lineage>
        <taxon>Eukaryota</taxon>
        <taxon>Metazoa</taxon>
        <taxon>Spiralia</taxon>
        <taxon>Lophotrochozoa</taxon>
        <taxon>Mollusca</taxon>
        <taxon>Gastropoda</taxon>
        <taxon>Heterobranchia</taxon>
        <taxon>Euthyneura</taxon>
        <taxon>Panpulmonata</taxon>
        <taxon>Hygrophila</taxon>
        <taxon>Lymnaeoidea</taxon>
        <taxon>Planorbidae</taxon>
        <taxon>Biomphalaria</taxon>
    </lineage>
</organism>
<gene>
    <name evidence="1" type="ORF">Bpfe_005308</name>
</gene>
<dbReference type="AlphaFoldDB" id="A0AAD8FHJ0"/>
<evidence type="ECO:0000313" key="1">
    <source>
        <dbReference type="EMBL" id="KAK0065282.1"/>
    </source>
</evidence>
<feature type="non-terminal residue" evidence="1">
    <location>
        <position position="1"/>
    </location>
</feature>
<dbReference type="EMBL" id="JASAOG010000014">
    <property type="protein sequence ID" value="KAK0065282.1"/>
    <property type="molecule type" value="Genomic_DNA"/>
</dbReference>
<reference evidence="1" key="1">
    <citation type="journal article" date="2023" name="PLoS Negl. Trop. Dis.">
        <title>A genome sequence for Biomphalaria pfeifferi, the major vector snail for the human-infecting parasite Schistosoma mansoni.</title>
        <authorList>
            <person name="Bu L."/>
            <person name="Lu L."/>
            <person name="Laidemitt M.R."/>
            <person name="Zhang S.M."/>
            <person name="Mutuku M."/>
            <person name="Mkoji G."/>
            <person name="Steinauer M."/>
            <person name="Loker E.S."/>
        </authorList>
    </citation>
    <scope>NUCLEOTIDE SEQUENCE</scope>
    <source>
        <strain evidence="1">KasaAsao</strain>
    </source>
</reference>
<evidence type="ECO:0000313" key="2">
    <source>
        <dbReference type="Proteomes" id="UP001233172"/>
    </source>
</evidence>
<name>A0AAD8FHJ0_BIOPF</name>
<keyword evidence="2" id="KW-1185">Reference proteome</keyword>
<sequence>AIVNQGSQRPNPTQRAIVKYQAYNSNSLPAESKACVPNTGSRKSHRELYLKAKQESNDTTKAHPYKLKLAKPN</sequence>
<feature type="non-terminal residue" evidence="1">
    <location>
        <position position="73"/>
    </location>
</feature>
<reference evidence="1" key="2">
    <citation type="submission" date="2023-04" db="EMBL/GenBank/DDBJ databases">
        <authorList>
            <person name="Bu L."/>
            <person name="Lu L."/>
            <person name="Laidemitt M.R."/>
            <person name="Zhang S.M."/>
            <person name="Mutuku M."/>
            <person name="Mkoji G."/>
            <person name="Steinauer M."/>
            <person name="Loker E.S."/>
        </authorList>
    </citation>
    <scope>NUCLEOTIDE SEQUENCE</scope>
    <source>
        <strain evidence="1">KasaAsao</strain>
        <tissue evidence="1">Whole Snail</tissue>
    </source>
</reference>
<comment type="caution">
    <text evidence="1">The sequence shown here is derived from an EMBL/GenBank/DDBJ whole genome shotgun (WGS) entry which is preliminary data.</text>
</comment>
<protein>
    <submittedName>
        <fullName evidence="1">Uncharacterized protein</fullName>
    </submittedName>
</protein>
<proteinExistence type="predicted"/>